<proteinExistence type="predicted"/>
<feature type="transmembrane region" description="Helical" evidence="1">
    <location>
        <begin position="116"/>
        <end position="134"/>
    </location>
</feature>
<comment type="caution">
    <text evidence="3">The sequence shown here is derived from an EMBL/GenBank/DDBJ whole genome shotgun (WGS) entry which is preliminary data.</text>
</comment>
<keyword evidence="1" id="KW-1133">Transmembrane helix</keyword>
<gene>
    <name evidence="3" type="ORF">EVJ46_02155</name>
</gene>
<dbReference type="EMBL" id="SGBC01000001">
    <property type="protein sequence ID" value="RZD17056.1"/>
    <property type="molecule type" value="Genomic_DNA"/>
</dbReference>
<name>A0A519BIH6_ACIG2</name>
<accession>A0A519BIH6</accession>
<dbReference type="InterPro" id="IPR007301">
    <property type="entry name" value="DoxD"/>
</dbReference>
<dbReference type="Proteomes" id="UP000316562">
    <property type="component" value="Unassembled WGS sequence"/>
</dbReference>
<keyword evidence="1" id="KW-0472">Membrane</keyword>
<dbReference type="Pfam" id="PF04173">
    <property type="entry name" value="DoxD"/>
    <property type="match status" value="1"/>
</dbReference>
<feature type="transmembrane region" description="Helical" evidence="1">
    <location>
        <begin position="66"/>
        <end position="84"/>
    </location>
</feature>
<evidence type="ECO:0000313" key="3">
    <source>
        <dbReference type="EMBL" id="RZD17056.1"/>
    </source>
</evidence>
<feature type="transmembrane region" description="Helical" evidence="1">
    <location>
        <begin position="7"/>
        <end position="25"/>
    </location>
</feature>
<evidence type="ECO:0000256" key="1">
    <source>
        <dbReference type="SAM" id="Phobius"/>
    </source>
</evidence>
<evidence type="ECO:0000259" key="2">
    <source>
        <dbReference type="Pfam" id="PF04173"/>
    </source>
</evidence>
<organism evidence="3 4">
    <name type="scientific">Acididesulfobacter guangdongensis</name>
    <dbReference type="NCBI Taxonomy" id="2597225"/>
    <lineage>
        <taxon>Bacteria</taxon>
        <taxon>Deltaproteobacteria</taxon>
        <taxon>Candidatus Acidulodesulfobacterales</taxon>
        <taxon>Candidatus Acididesulfobacter</taxon>
    </lineage>
</organism>
<evidence type="ECO:0000313" key="4">
    <source>
        <dbReference type="Proteomes" id="UP000316562"/>
    </source>
</evidence>
<keyword evidence="1" id="KW-0812">Transmembrane</keyword>
<dbReference type="PANTHER" id="PTHR39157">
    <property type="entry name" value="INTEGRAL MEMBRANE PROTEIN-RELATED"/>
    <property type="match status" value="1"/>
</dbReference>
<sequence>MSLKNSNIWVGLLRIYIGLFFLYAVHFKLDPYFFSSFHDKIVYYAGHDPIVFYADFLNNYVIPNSFLFALMVVIGELAAGLLLSVGFLTRIAAVVGIFLNLNYLLAMYWISPASLGINLTFIICEFVIILSDAGKTLGLDGFSFF</sequence>
<dbReference type="PANTHER" id="PTHR39157:SF1">
    <property type="entry name" value="DOXX FAMILY PROTEIN"/>
    <property type="match status" value="1"/>
</dbReference>
<reference evidence="3 4" key="1">
    <citation type="journal article" date="2019" name="ISME J.">
        <title>Insights into ecological role of a new deltaproteobacterial order Candidatus Acidulodesulfobacterales by metagenomics and metatranscriptomics.</title>
        <authorList>
            <person name="Tan S."/>
            <person name="Liu J."/>
            <person name="Fang Y."/>
            <person name="Hedlund B.P."/>
            <person name="Lian Z.H."/>
            <person name="Huang L.Y."/>
            <person name="Li J.T."/>
            <person name="Huang L.N."/>
            <person name="Li W.J."/>
            <person name="Jiang H.C."/>
            <person name="Dong H.L."/>
            <person name="Shu W.S."/>
        </authorList>
    </citation>
    <scope>NUCLEOTIDE SEQUENCE [LARGE SCALE GENOMIC DNA]</scope>
    <source>
        <strain evidence="3">AP2</strain>
    </source>
</reference>
<dbReference type="AlphaFoldDB" id="A0A519BIH6"/>
<feature type="domain" description="TQO small subunit DoxD" evidence="2">
    <location>
        <begin position="11"/>
        <end position="140"/>
    </location>
</feature>
<protein>
    <submittedName>
        <fullName evidence="3">DoxX family membrane protein</fullName>
    </submittedName>
</protein>